<accession>A0A7J9CTC2</accession>
<evidence type="ECO:0000313" key="3">
    <source>
        <dbReference type="Proteomes" id="UP000593579"/>
    </source>
</evidence>
<feature type="region of interest" description="Disordered" evidence="1">
    <location>
        <begin position="1"/>
        <end position="20"/>
    </location>
</feature>
<protein>
    <submittedName>
        <fullName evidence="2">Uncharacterized protein</fullName>
    </submittedName>
</protein>
<organism evidence="2 3">
    <name type="scientific">Gossypium gossypioides</name>
    <name type="common">Mexican cotton</name>
    <name type="synonym">Selera gossypioides</name>
    <dbReference type="NCBI Taxonomy" id="34282"/>
    <lineage>
        <taxon>Eukaryota</taxon>
        <taxon>Viridiplantae</taxon>
        <taxon>Streptophyta</taxon>
        <taxon>Embryophyta</taxon>
        <taxon>Tracheophyta</taxon>
        <taxon>Spermatophyta</taxon>
        <taxon>Magnoliopsida</taxon>
        <taxon>eudicotyledons</taxon>
        <taxon>Gunneridae</taxon>
        <taxon>Pentapetalae</taxon>
        <taxon>rosids</taxon>
        <taxon>malvids</taxon>
        <taxon>Malvales</taxon>
        <taxon>Malvaceae</taxon>
        <taxon>Malvoideae</taxon>
        <taxon>Gossypium</taxon>
    </lineage>
</organism>
<sequence length="20" mass="2300">MEVRGPESIYSKIPSSKIDY</sequence>
<comment type="caution">
    <text evidence="2">The sequence shown here is derived from an EMBL/GenBank/DDBJ whole genome shotgun (WGS) entry which is preliminary data.</text>
</comment>
<keyword evidence="3" id="KW-1185">Reference proteome</keyword>
<dbReference type="AlphaFoldDB" id="A0A7J9CTC2"/>
<dbReference type="EMBL" id="JABEZY010000013">
    <property type="protein sequence ID" value="MBA0751696.1"/>
    <property type="molecule type" value="Genomic_DNA"/>
</dbReference>
<dbReference type="Proteomes" id="UP000593579">
    <property type="component" value="Unassembled WGS sequence"/>
</dbReference>
<proteinExistence type="predicted"/>
<reference evidence="2 3" key="1">
    <citation type="journal article" date="2019" name="Genome Biol. Evol.">
        <title>Insights into the evolution of the New World diploid cottons (Gossypium, subgenus Houzingenia) based on genome sequencing.</title>
        <authorList>
            <person name="Grover C.E."/>
            <person name="Arick M.A. 2nd"/>
            <person name="Thrash A."/>
            <person name="Conover J.L."/>
            <person name="Sanders W.S."/>
            <person name="Peterson D.G."/>
            <person name="Frelichowski J.E."/>
            <person name="Scheffler J.A."/>
            <person name="Scheffler B.E."/>
            <person name="Wendel J.F."/>
        </authorList>
    </citation>
    <scope>NUCLEOTIDE SEQUENCE [LARGE SCALE GENOMIC DNA]</scope>
    <source>
        <strain evidence="2">5</strain>
        <tissue evidence="2">Leaf</tissue>
    </source>
</reference>
<gene>
    <name evidence="2" type="ORF">Gogos_000602</name>
</gene>
<evidence type="ECO:0000256" key="1">
    <source>
        <dbReference type="SAM" id="MobiDB-lite"/>
    </source>
</evidence>
<name>A0A7J9CTC2_GOSGO</name>
<evidence type="ECO:0000313" key="2">
    <source>
        <dbReference type="EMBL" id="MBA0751696.1"/>
    </source>
</evidence>